<comment type="similarity">
    <text evidence="2">Belongs to the EamA transporter family.</text>
</comment>
<dbReference type="Proteomes" id="UP001056500">
    <property type="component" value="Chromosome"/>
</dbReference>
<feature type="transmembrane region" description="Helical" evidence="7">
    <location>
        <begin position="123"/>
        <end position="141"/>
    </location>
</feature>
<feature type="transmembrane region" description="Helical" evidence="7">
    <location>
        <begin position="212"/>
        <end position="234"/>
    </location>
</feature>
<gene>
    <name evidence="9" type="ORF">NDK47_09515</name>
</gene>
<dbReference type="InterPro" id="IPR037185">
    <property type="entry name" value="EmrE-like"/>
</dbReference>
<evidence type="ECO:0000256" key="6">
    <source>
        <dbReference type="SAM" id="MobiDB-lite"/>
    </source>
</evidence>
<feature type="domain" description="EamA" evidence="8">
    <location>
        <begin position="150"/>
        <end position="282"/>
    </location>
</feature>
<feature type="transmembrane region" description="Helical" evidence="7">
    <location>
        <begin position="7"/>
        <end position="27"/>
    </location>
</feature>
<sequence>MSYWRYVLLVLAGAVSYGVLSIIMKAAFQAGFTPKELSASQLLFGGLIMSAVAFFISKERFRWRYVILLLPVSIMMASTSFFYHQAVNSLSASLAIVLLFQFTWIGVLIESVADRTWPTPEKWASLVLLAIGTVFASGLDTSSLKSVSLFGLGAGLLSGATFAAVIFFSGRIKPGMNPYLRSAISISLAALLLSLVYPPAFLVNGRIWEGLLPYALLVGCFGSVIPILCLAIGVPRLGNGLATILSAAELPTVVLLSSFVLHEQVTAAQWAGVCIILMAIIVPQIKRKPARRAADHPSGQKHLRKIPPSANM</sequence>
<accession>A0ABY4WLE3</accession>
<feature type="domain" description="EamA" evidence="8">
    <location>
        <begin position="6"/>
        <end position="137"/>
    </location>
</feature>
<feature type="transmembrane region" description="Helical" evidence="7">
    <location>
        <begin position="39"/>
        <end position="56"/>
    </location>
</feature>
<reference evidence="9" key="1">
    <citation type="submission" date="2022-06" db="EMBL/GenBank/DDBJ databases">
        <title>Genome sequencing of Brevibacillus sp. BB3-R1.</title>
        <authorList>
            <person name="Heo J."/>
            <person name="Lee D."/>
            <person name="Won M."/>
            <person name="Han B.-H."/>
            <person name="Hong S.-B."/>
            <person name="Kwon S.-W."/>
        </authorList>
    </citation>
    <scope>NUCLEOTIDE SEQUENCE</scope>
    <source>
        <strain evidence="9">BB3-R1</strain>
    </source>
</reference>
<evidence type="ECO:0000256" key="7">
    <source>
        <dbReference type="SAM" id="Phobius"/>
    </source>
</evidence>
<evidence type="ECO:0000256" key="5">
    <source>
        <dbReference type="ARBA" id="ARBA00023136"/>
    </source>
</evidence>
<dbReference type="Gene3D" id="1.10.3730.20">
    <property type="match status" value="1"/>
</dbReference>
<keyword evidence="3 7" id="KW-0812">Transmembrane</keyword>
<keyword evidence="10" id="KW-1185">Reference proteome</keyword>
<feature type="transmembrane region" description="Helical" evidence="7">
    <location>
        <begin position="180"/>
        <end position="200"/>
    </location>
</feature>
<dbReference type="EMBL" id="CP098755">
    <property type="protein sequence ID" value="USG67484.1"/>
    <property type="molecule type" value="Genomic_DNA"/>
</dbReference>
<name>A0ABY4WLE3_9BACL</name>
<evidence type="ECO:0000256" key="3">
    <source>
        <dbReference type="ARBA" id="ARBA00022692"/>
    </source>
</evidence>
<protein>
    <submittedName>
        <fullName evidence="9">DMT family transporter</fullName>
    </submittedName>
</protein>
<feature type="transmembrane region" description="Helical" evidence="7">
    <location>
        <begin position="267"/>
        <end position="285"/>
    </location>
</feature>
<feature type="transmembrane region" description="Helical" evidence="7">
    <location>
        <begin position="147"/>
        <end position="168"/>
    </location>
</feature>
<dbReference type="PANTHER" id="PTHR32322">
    <property type="entry name" value="INNER MEMBRANE TRANSPORTER"/>
    <property type="match status" value="1"/>
</dbReference>
<dbReference type="PANTHER" id="PTHR32322:SF2">
    <property type="entry name" value="EAMA DOMAIN-CONTAINING PROTEIN"/>
    <property type="match status" value="1"/>
</dbReference>
<proteinExistence type="inferred from homology"/>
<evidence type="ECO:0000256" key="4">
    <source>
        <dbReference type="ARBA" id="ARBA00022989"/>
    </source>
</evidence>
<feature type="region of interest" description="Disordered" evidence="6">
    <location>
        <begin position="291"/>
        <end position="312"/>
    </location>
</feature>
<dbReference type="Pfam" id="PF00892">
    <property type="entry name" value="EamA"/>
    <property type="match status" value="2"/>
</dbReference>
<evidence type="ECO:0000313" key="9">
    <source>
        <dbReference type="EMBL" id="USG67484.1"/>
    </source>
</evidence>
<keyword evidence="5 7" id="KW-0472">Membrane</keyword>
<feature type="transmembrane region" description="Helical" evidence="7">
    <location>
        <begin position="90"/>
        <end position="111"/>
    </location>
</feature>
<dbReference type="InterPro" id="IPR050638">
    <property type="entry name" value="AA-Vitamin_Transporters"/>
</dbReference>
<evidence type="ECO:0000259" key="8">
    <source>
        <dbReference type="Pfam" id="PF00892"/>
    </source>
</evidence>
<organism evidence="9 10">
    <name type="scientific">Brevibacillus ruminantium</name>
    <dbReference type="NCBI Taxonomy" id="2950604"/>
    <lineage>
        <taxon>Bacteria</taxon>
        <taxon>Bacillati</taxon>
        <taxon>Bacillota</taxon>
        <taxon>Bacilli</taxon>
        <taxon>Bacillales</taxon>
        <taxon>Paenibacillaceae</taxon>
        <taxon>Brevibacillus</taxon>
    </lineage>
</organism>
<comment type="subcellular location">
    <subcellularLocation>
        <location evidence="1">Endomembrane system</location>
        <topology evidence="1">Multi-pass membrane protein</topology>
    </subcellularLocation>
</comment>
<dbReference type="RefSeq" id="WP_251874583.1">
    <property type="nucleotide sequence ID" value="NZ_CP098755.1"/>
</dbReference>
<dbReference type="InterPro" id="IPR000620">
    <property type="entry name" value="EamA_dom"/>
</dbReference>
<evidence type="ECO:0000256" key="2">
    <source>
        <dbReference type="ARBA" id="ARBA00007362"/>
    </source>
</evidence>
<evidence type="ECO:0000256" key="1">
    <source>
        <dbReference type="ARBA" id="ARBA00004127"/>
    </source>
</evidence>
<dbReference type="SUPFAM" id="SSF103481">
    <property type="entry name" value="Multidrug resistance efflux transporter EmrE"/>
    <property type="match status" value="2"/>
</dbReference>
<keyword evidence="4 7" id="KW-1133">Transmembrane helix</keyword>
<evidence type="ECO:0000313" key="10">
    <source>
        <dbReference type="Proteomes" id="UP001056500"/>
    </source>
</evidence>